<feature type="transmembrane region" description="Helical" evidence="1">
    <location>
        <begin position="25"/>
        <end position="44"/>
    </location>
</feature>
<accession>Q73JD3</accession>
<evidence type="ECO:0000313" key="2">
    <source>
        <dbReference type="EMBL" id="AAS13159.1"/>
    </source>
</evidence>
<dbReference type="EMBL" id="AE017226">
    <property type="protein sequence ID" value="AAS13159.1"/>
    <property type="molecule type" value="Genomic_DNA"/>
</dbReference>
<sequence length="47" mass="5751">MMIMSYISFDNITILRLSLYEKKRFFFGIALTFFLDFYIIKTRFTGH</sequence>
<name>Q73JD3_TREDE</name>
<dbReference type="PaxDb" id="243275-TDE_2642"/>
<keyword evidence="1" id="KW-1133">Transmembrane helix</keyword>
<keyword evidence="3" id="KW-1185">Reference proteome</keyword>
<dbReference type="KEGG" id="tde:TDE_2642"/>
<keyword evidence="1" id="KW-0472">Membrane</keyword>
<reference evidence="2 3" key="1">
    <citation type="journal article" date="2004" name="Proc. Natl. Acad. Sci. U.S.A.">
        <title>Comparison of the genome of the oral pathogen Treponema denticola with other spirochete genomes.</title>
        <authorList>
            <person name="Seshadri R."/>
            <person name="Myers G.S."/>
            <person name="Tettelin H."/>
            <person name="Eisen J.A."/>
            <person name="Heidelberg J.F."/>
            <person name="Dodson R.J."/>
            <person name="Davidsen T.M."/>
            <person name="DeBoy R.T."/>
            <person name="Fouts D.E."/>
            <person name="Haft D.H."/>
            <person name="Selengut J."/>
            <person name="Ren Q."/>
            <person name="Brinkac L.M."/>
            <person name="Madupu R."/>
            <person name="Kolonay J."/>
            <person name="Durkin S.A."/>
            <person name="Daugherty S.C."/>
            <person name="Shetty J."/>
            <person name="Shvartsbeyn A."/>
            <person name="Gebregeorgis E."/>
            <person name="Geer K."/>
            <person name="Tsegaye G."/>
            <person name="Malek J."/>
            <person name="Ayodeji B."/>
            <person name="Shatsman S."/>
            <person name="McLeod M.P."/>
            <person name="Smajs D."/>
            <person name="Howell J.K."/>
            <person name="Pal S."/>
            <person name="Amin A."/>
            <person name="Vashisth P."/>
            <person name="McNeill T.Z."/>
            <person name="Xiang Q."/>
            <person name="Sodergren E."/>
            <person name="Baca E."/>
            <person name="Weinstock G.M."/>
            <person name="Norris S.J."/>
            <person name="Fraser C.M."/>
            <person name="Paulsen I.T."/>
        </authorList>
    </citation>
    <scope>NUCLEOTIDE SEQUENCE [LARGE SCALE GENOMIC DNA]</scope>
    <source>
        <strain evidence="3">ATCC 35405 / DSM 14222 / CIP 103919 / JCM 8153 / KCTC 15104</strain>
    </source>
</reference>
<dbReference type="STRING" id="243275.TDE_2642"/>
<keyword evidence="1" id="KW-0812">Transmembrane</keyword>
<dbReference type="AlphaFoldDB" id="Q73JD3"/>
<evidence type="ECO:0000313" key="3">
    <source>
        <dbReference type="Proteomes" id="UP000008212"/>
    </source>
</evidence>
<protein>
    <submittedName>
        <fullName evidence="2">Uncharacterized protein</fullName>
    </submittedName>
</protein>
<dbReference type="Proteomes" id="UP000008212">
    <property type="component" value="Chromosome"/>
</dbReference>
<evidence type="ECO:0000256" key="1">
    <source>
        <dbReference type="SAM" id="Phobius"/>
    </source>
</evidence>
<organism evidence="2 3">
    <name type="scientific">Treponema denticola (strain ATCC 35405 / DSM 14222 / CIP 103919 / JCM 8153 / KCTC 15104)</name>
    <dbReference type="NCBI Taxonomy" id="243275"/>
    <lineage>
        <taxon>Bacteria</taxon>
        <taxon>Pseudomonadati</taxon>
        <taxon>Spirochaetota</taxon>
        <taxon>Spirochaetia</taxon>
        <taxon>Spirochaetales</taxon>
        <taxon>Treponemataceae</taxon>
        <taxon>Treponema</taxon>
    </lineage>
</organism>
<dbReference type="OrthoDB" id="9876778at2"/>
<gene>
    <name evidence="2" type="ordered locus">TDE_2642</name>
</gene>
<proteinExistence type="predicted"/>
<dbReference type="HOGENOM" id="CLU_3174429_0_0_12"/>